<dbReference type="Proteomes" id="UP001338137">
    <property type="component" value="Unassembled WGS sequence"/>
</dbReference>
<feature type="domain" description="DUF6036" evidence="1">
    <location>
        <begin position="21"/>
        <end position="143"/>
    </location>
</feature>
<dbReference type="RefSeq" id="WP_326072260.1">
    <property type="nucleotide sequence ID" value="NZ_JARLKY010000026.1"/>
</dbReference>
<comment type="caution">
    <text evidence="2">The sequence shown here is derived from an EMBL/GenBank/DDBJ whole genome shotgun (WGS) entry which is preliminary data.</text>
</comment>
<evidence type="ECO:0000313" key="3">
    <source>
        <dbReference type="Proteomes" id="UP001338137"/>
    </source>
</evidence>
<dbReference type="InterPro" id="IPR045792">
    <property type="entry name" value="DUF6036"/>
</dbReference>
<sequence length="176" mass="20070">MDLLHLFDKDDGLTKDDILSRLEMFAKELRQGTTIIVIGAASIILTIDSVRKTNDIDILNTTRVASYSKYDIQIVNEGILFLCEDYRDRLVIKADYGGVLVYTLGMLDVALVKLGRGLDKDIEDIKEIISSDAVSLEQFKLKYKEFRYGYGGNFEILDNNYWAVVGEKFTSNDRMF</sequence>
<evidence type="ECO:0000313" key="2">
    <source>
        <dbReference type="EMBL" id="MEC0227970.1"/>
    </source>
</evidence>
<proteinExistence type="predicted"/>
<dbReference type="Pfam" id="PF19502">
    <property type="entry name" value="DUF6036"/>
    <property type="match status" value="1"/>
</dbReference>
<organism evidence="2 3">
    <name type="scientific">Paenibacillus alba</name>
    <dbReference type="NCBI Taxonomy" id="1197127"/>
    <lineage>
        <taxon>Bacteria</taxon>
        <taxon>Bacillati</taxon>
        <taxon>Bacillota</taxon>
        <taxon>Bacilli</taxon>
        <taxon>Bacillales</taxon>
        <taxon>Paenibacillaceae</taxon>
        <taxon>Paenibacillus</taxon>
    </lineage>
</organism>
<evidence type="ECO:0000259" key="1">
    <source>
        <dbReference type="Pfam" id="PF19502"/>
    </source>
</evidence>
<gene>
    <name evidence="2" type="ORF">P4I72_12610</name>
</gene>
<reference evidence="2 3" key="1">
    <citation type="submission" date="2023-03" db="EMBL/GenBank/DDBJ databases">
        <title>Bacillus Genome Sequencing.</title>
        <authorList>
            <person name="Dunlap C."/>
        </authorList>
    </citation>
    <scope>NUCLEOTIDE SEQUENCE [LARGE SCALE GENOMIC DNA]</scope>
    <source>
        <strain evidence="2 3">BD-533</strain>
    </source>
</reference>
<name>A0ABU6G1V8_9BACL</name>
<accession>A0ABU6G1V8</accession>
<dbReference type="EMBL" id="JARLKY010000026">
    <property type="protein sequence ID" value="MEC0227970.1"/>
    <property type="molecule type" value="Genomic_DNA"/>
</dbReference>
<protein>
    <submittedName>
        <fullName evidence="2">DUF6036 family nucleotidyltransferase</fullName>
    </submittedName>
</protein>
<keyword evidence="3" id="KW-1185">Reference proteome</keyword>